<proteinExistence type="predicted"/>
<dbReference type="AlphaFoldDB" id="A0A1L7I440"/>
<feature type="domain" description="Rhodanese" evidence="1">
    <location>
        <begin position="27"/>
        <end position="109"/>
    </location>
</feature>
<evidence type="ECO:0000313" key="3">
    <source>
        <dbReference type="Proteomes" id="UP000186230"/>
    </source>
</evidence>
<name>A0A1L7I440_9FLAO</name>
<dbReference type="PANTHER" id="PTHR43031">
    <property type="entry name" value="FAD-DEPENDENT OXIDOREDUCTASE"/>
    <property type="match status" value="1"/>
</dbReference>
<sequence>MNRLFGTGVQDDTIRVLSPEAFRDAVQNKKVQLIDVRTKAEFSQGAIKNAVNLDFFQPQQLLNGVKKLDKNKPLYLYCRSGNRSQKAARLLKQEGFTEIYDLQGGIGNY</sequence>
<dbReference type="Proteomes" id="UP000186230">
    <property type="component" value="Chromosome"/>
</dbReference>
<organism evidence="2 3">
    <name type="scientific">Christiangramia flava JLT2011</name>
    <dbReference type="NCBI Taxonomy" id="1229726"/>
    <lineage>
        <taxon>Bacteria</taxon>
        <taxon>Pseudomonadati</taxon>
        <taxon>Bacteroidota</taxon>
        <taxon>Flavobacteriia</taxon>
        <taxon>Flavobacteriales</taxon>
        <taxon>Flavobacteriaceae</taxon>
        <taxon>Christiangramia</taxon>
    </lineage>
</organism>
<evidence type="ECO:0000313" key="2">
    <source>
        <dbReference type="EMBL" id="APU68378.1"/>
    </source>
</evidence>
<dbReference type="EMBL" id="CP016359">
    <property type="protein sequence ID" value="APU68378.1"/>
    <property type="molecule type" value="Genomic_DNA"/>
</dbReference>
<dbReference type="SMART" id="SM00450">
    <property type="entry name" value="RHOD"/>
    <property type="match status" value="1"/>
</dbReference>
<dbReference type="PROSITE" id="PS50206">
    <property type="entry name" value="RHODANESE_3"/>
    <property type="match status" value="1"/>
</dbReference>
<dbReference type="CDD" id="cd00158">
    <property type="entry name" value="RHOD"/>
    <property type="match status" value="1"/>
</dbReference>
<protein>
    <submittedName>
        <fullName evidence="2">Protein containing rhodanese-like domain</fullName>
    </submittedName>
</protein>
<keyword evidence="3" id="KW-1185">Reference proteome</keyword>
<reference evidence="2 3" key="1">
    <citation type="submission" date="2016-07" db="EMBL/GenBank/DDBJ databases">
        <title>Multi-omics approach to identify versatile polysaccharide utilization systems of a marine flavobacterium Gramella flava.</title>
        <authorList>
            <person name="Tang K."/>
        </authorList>
    </citation>
    <scope>NUCLEOTIDE SEQUENCE [LARGE SCALE GENOMIC DNA]</scope>
    <source>
        <strain evidence="2 3">JLT2011</strain>
    </source>
</reference>
<dbReference type="InterPro" id="IPR036873">
    <property type="entry name" value="Rhodanese-like_dom_sf"/>
</dbReference>
<dbReference type="Gene3D" id="3.40.250.10">
    <property type="entry name" value="Rhodanese-like domain"/>
    <property type="match status" value="1"/>
</dbReference>
<dbReference type="PANTHER" id="PTHR43031:SF18">
    <property type="entry name" value="RHODANESE-RELATED SULFURTRANSFERASES"/>
    <property type="match status" value="1"/>
</dbReference>
<accession>A0A1L7I440</accession>
<dbReference type="KEGG" id="gfl:GRFL_1654"/>
<dbReference type="SUPFAM" id="SSF52821">
    <property type="entry name" value="Rhodanese/Cell cycle control phosphatase"/>
    <property type="match status" value="1"/>
</dbReference>
<gene>
    <name evidence="2" type="ORF">GRFL_1654</name>
</gene>
<dbReference type="InterPro" id="IPR050229">
    <property type="entry name" value="GlpE_sulfurtransferase"/>
</dbReference>
<evidence type="ECO:0000259" key="1">
    <source>
        <dbReference type="PROSITE" id="PS50206"/>
    </source>
</evidence>
<dbReference type="InterPro" id="IPR001763">
    <property type="entry name" value="Rhodanese-like_dom"/>
</dbReference>
<dbReference type="STRING" id="1229726.GRFL_1654"/>
<dbReference type="Pfam" id="PF00581">
    <property type="entry name" value="Rhodanese"/>
    <property type="match status" value="1"/>
</dbReference>